<dbReference type="AlphaFoldDB" id="A0A6P8XBK4"/>
<dbReference type="InterPro" id="IPR002181">
    <property type="entry name" value="Fibrinogen_a/b/g_C_dom"/>
</dbReference>
<dbReference type="CDD" id="cd00087">
    <property type="entry name" value="FReD"/>
    <property type="match status" value="1"/>
</dbReference>
<keyword evidence="3" id="KW-1185">Reference proteome</keyword>
<name>A0A6P8XBK4_DROAB</name>
<dbReference type="Gene3D" id="3.90.215.10">
    <property type="entry name" value="Gamma Fibrinogen, chain A, domain 1"/>
    <property type="match status" value="1"/>
</dbReference>
<dbReference type="PROSITE" id="PS51406">
    <property type="entry name" value="FIBRINOGEN_C_2"/>
    <property type="match status" value="1"/>
</dbReference>
<dbReference type="InterPro" id="IPR036056">
    <property type="entry name" value="Fibrinogen-like_C"/>
</dbReference>
<organism evidence="3 4">
    <name type="scientific">Drosophila albomicans</name>
    <name type="common">Fruit fly</name>
    <dbReference type="NCBI Taxonomy" id="7291"/>
    <lineage>
        <taxon>Eukaryota</taxon>
        <taxon>Metazoa</taxon>
        <taxon>Ecdysozoa</taxon>
        <taxon>Arthropoda</taxon>
        <taxon>Hexapoda</taxon>
        <taxon>Insecta</taxon>
        <taxon>Pterygota</taxon>
        <taxon>Neoptera</taxon>
        <taxon>Endopterygota</taxon>
        <taxon>Diptera</taxon>
        <taxon>Brachycera</taxon>
        <taxon>Muscomorpha</taxon>
        <taxon>Ephydroidea</taxon>
        <taxon>Drosophilidae</taxon>
        <taxon>Drosophila</taxon>
    </lineage>
</organism>
<sequence>MRNFLTCILLTCLYQRVISNLHSEYADDLNCAVAKRLENQCASYCYQVIKPFIQITHECHQKDAKIADLIEQLAKYKAAESQNKELLEITANLVDIKEMISEMKTQLNKSHNVQENEHNTQNTLNSGLKMIKVPGLEVFPVLYNNHIAGPGWIVIQQRLNGDQSFYRDWAAYREGFGDITENGEFFIGLEKLHRMLSTNQPNELYIRMEHVNKIVRIAHYDNFNVGDEVSGYKLLSLGKHLGNSTDALRRNEKMKFTTFDRDNDAHISSNCAQIQNDGWWHAACSDSNLNGIYNDAKHCIYWNSAKLKTNGDCLTSVQILIKPKITLD</sequence>
<dbReference type="OrthoDB" id="6145874at2759"/>
<dbReference type="InterPro" id="IPR014716">
    <property type="entry name" value="Fibrinogen_a/b/g_C_1"/>
</dbReference>
<feature type="signal peptide" evidence="1">
    <location>
        <begin position="1"/>
        <end position="19"/>
    </location>
</feature>
<evidence type="ECO:0000313" key="3">
    <source>
        <dbReference type="Proteomes" id="UP000515160"/>
    </source>
</evidence>
<proteinExistence type="predicted"/>
<evidence type="ECO:0000259" key="2">
    <source>
        <dbReference type="PROSITE" id="PS51406"/>
    </source>
</evidence>
<gene>
    <name evidence="4" type="primary">LOC117571439</name>
</gene>
<dbReference type="InterPro" id="IPR050373">
    <property type="entry name" value="Fibrinogen_C-term_domain"/>
</dbReference>
<protein>
    <submittedName>
        <fullName evidence="4">Ficolin-1-like</fullName>
    </submittedName>
</protein>
<dbReference type="Pfam" id="PF00147">
    <property type="entry name" value="Fibrinogen_C"/>
    <property type="match status" value="1"/>
</dbReference>
<dbReference type="Proteomes" id="UP000515160">
    <property type="component" value="Chromosome 3"/>
</dbReference>
<evidence type="ECO:0000313" key="4">
    <source>
        <dbReference type="RefSeq" id="XP_034109473.1"/>
    </source>
</evidence>
<dbReference type="GO" id="GO:0005615">
    <property type="term" value="C:extracellular space"/>
    <property type="evidence" value="ECO:0007669"/>
    <property type="project" value="TreeGrafter"/>
</dbReference>
<keyword evidence="1" id="KW-0732">Signal</keyword>
<accession>A0A6P8XBK4</accession>
<dbReference type="PANTHER" id="PTHR19143">
    <property type="entry name" value="FIBRINOGEN/TENASCIN/ANGIOPOEITIN"/>
    <property type="match status" value="1"/>
</dbReference>
<reference evidence="4" key="1">
    <citation type="submission" date="2025-08" db="UniProtKB">
        <authorList>
            <consortium name="RefSeq"/>
        </authorList>
    </citation>
    <scope>IDENTIFICATION</scope>
    <source>
        <strain evidence="4">15112-1751.03</strain>
        <tissue evidence="4">Whole Adult</tissue>
    </source>
</reference>
<dbReference type="GeneID" id="117571439"/>
<dbReference type="PANTHER" id="PTHR19143:SF327">
    <property type="entry name" value="FI21813P1-RELATED"/>
    <property type="match status" value="1"/>
</dbReference>
<feature type="chain" id="PRO_5027947831" evidence="1">
    <location>
        <begin position="20"/>
        <end position="328"/>
    </location>
</feature>
<evidence type="ECO:0000256" key="1">
    <source>
        <dbReference type="SAM" id="SignalP"/>
    </source>
</evidence>
<dbReference type="RefSeq" id="XP_034109473.1">
    <property type="nucleotide sequence ID" value="XM_034253582.2"/>
</dbReference>
<dbReference type="SMART" id="SM00186">
    <property type="entry name" value="FBG"/>
    <property type="match status" value="1"/>
</dbReference>
<feature type="domain" description="Fibrinogen C-terminal" evidence="2">
    <location>
        <begin position="104"/>
        <end position="325"/>
    </location>
</feature>
<dbReference type="SUPFAM" id="SSF56496">
    <property type="entry name" value="Fibrinogen C-terminal domain-like"/>
    <property type="match status" value="1"/>
</dbReference>